<dbReference type="GO" id="GO:0004622">
    <property type="term" value="F:phosphatidylcholine lysophospholipase activity"/>
    <property type="evidence" value="ECO:0007669"/>
    <property type="project" value="TreeGrafter"/>
</dbReference>
<protein>
    <submittedName>
        <fullName evidence="3">GDSL-like Lipase/Acylhydrolase</fullName>
    </submittedName>
</protein>
<sequence precursor="true">MRLLVPSLVLLISPFPAMASGAEPISILPIGDSITQGGKRDREEYTYRWSLGKILSEKGVAYDFIGTRRRGLHGDATWPDIAGQPFDGDHEGYYGAKTASVLEKLKKNLPKLSSPDFALIHLGTNDQKSADHQAAIVEPLEEMIGQLRERNPTIVILIGHLNFNGGAALKIRPLVEEMAERLSTDESPVKTVHHYKDWIENPKRQGTDTFDWAHPNRQGQEKMARAWWEAMEPYTR</sequence>
<dbReference type="SUPFAM" id="SSF52266">
    <property type="entry name" value="SGNH hydrolase"/>
    <property type="match status" value="1"/>
</dbReference>
<accession>A0A517R330</accession>
<dbReference type="PANTHER" id="PTHR30383">
    <property type="entry name" value="THIOESTERASE 1/PROTEASE 1/LYSOPHOSPHOLIPASE L1"/>
    <property type="match status" value="1"/>
</dbReference>
<feature type="signal peptide" evidence="1">
    <location>
        <begin position="1"/>
        <end position="19"/>
    </location>
</feature>
<dbReference type="RefSeq" id="WP_145364405.1">
    <property type="nucleotide sequence ID" value="NZ_CP036268.1"/>
</dbReference>
<dbReference type="InterPro" id="IPR036514">
    <property type="entry name" value="SGNH_hydro_sf"/>
</dbReference>
<gene>
    <name evidence="3" type="ORF">Pan189_26750</name>
</gene>
<dbReference type="InterPro" id="IPR013830">
    <property type="entry name" value="SGNH_hydro"/>
</dbReference>
<dbReference type="EMBL" id="CP036268">
    <property type="protein sequence ID" value="QDT38285.1"/>
    <property type="molecule type" value="Genomic_DNA"/>
</dbReference>
<dbReference type="Pfam" id="PF13472">
    <property type="entry name" value="Lipase_GDSL_2"/>
    <property type="match status" value="1"/>
</dbReference>
<dbReference type="AlphaFoldDB" id="A0A517R330"/>
<keyword evidence="4" id="KW-1185">Reference proteome</keyword>
<dbReference type="Gene3D" id="3.40.50.1110">
    <property type="entry name" value="SGNH hydrolase"/>
    <property type="match status" value="1"/>
</dbReference>
<name>A0A517R330_9PLAN</name>
<dbReference type="PANTHER" id="PTHR30383:SF2">
    <property type="entry name" value="CELLULOSE-BINDING PROTEIN"/>
    <property type="match status" value="1"/>
</dbReference>
<feature type="domain" description="SGNH hydrolase-type esterase" evidence="2">
    <location>
        <begin position="30"/>
        <end position="221"/>
    </location>
</feature>
<evidence type="ECO:0000313" key="4">
    <source>
        <dbReference type="Proteomes" id="UP000317318"/>
    </source>
</evidence>
<evidence type="ECO:0000256" key="1">
    <source>
        <dbReference type="SAM" id="SignalP"/>
    </source>
</evidence>
<proteinExistence type="predicted"/>
<dbReference type="KEGG" id="svp:Pan189_26750"/>
<dbReference type="InterPro" id="IPR051532">
    <property type="entry name" value="Ester_Hydrolysis_Enzymes"/>
</dbReference>
<dbReference type="Proteomes" id="UP000317318">
    <property type="component" value="Chromosome"/>
</dbReference>
<feature type="chain" id="PRO_5021872939" evidence="1">
    <location>
        <begin position="20"/>
        <end position="236"/>
    </location>
</feature>
<dbReference type="OrthoDB" id="252349at2"/>
<organism evidence="3 4">
    <name type="scientific">Stratiformator vulcanicus</name>
    <dbReference type="NCBI Taxonomy" id="2527980"/>
    <lineage>
        <taxon>Bacteria</taxon>
        <taxon>Pseudomonadati</taxon>
        <taxon>Planctomycetota</taxon>
        <taxon>Planctomycetia</taxon>
        <taxon>Planctomycetales</taxon>
        <taxon>Planctomycetaceae</taxon>
        <taxon>Stratiformator</taxon>
    </lineage>
</organism>
<reference evidence="3 4" key="1">
    <citation type="submission" date="2019-02" db="EMBL/GenBank/DDBJ databases">
        <title>Deep-cultivation of Planctomycetes and their phenomic and genomic characterization uncovers novel biology.</title>
        <authorList>
            <person name="Wiegand S."/>
            <person name="Jogler M."/>
            <person name="Boedeker C."/>
            <person name="Pinto D."/>
            <person name="Vollmers J."/>
            <person name="Rivas-Marin E."/>
            <person name="Kohn T."/>
            <person name="Peeters S.H."/>
            <person name="Heuer A."/>
            <person name="Rast P."/>
            <person name="Oberbeckmann S."/>
            <person name="Bunk B."/>
            <person name="Jeske O."/>
            <person name="Meyerdierks A."/>
            <person name="Storesund J.E."/>
            <person name="Kallscheuer N."/>
            <person name="Luecker S."/>
            <person name="Lage O.M."/>
            <person name="Pohl T."/>
            <person name="Merkel B.J."/>
            <person name="Hornburger P."/>
            <person name="Mueller R.-W."/>
            <person name="Bruemmer F."/>
            <person name="Labrenz M."/>
            <person name="Spormann A.M."/>
            <person name="Op den Camp H."/>
            <person name="Overmann J."/>
            <person name="Amann R."/>
            <person name="Jetten M.S.M."/>
            <person name="Mascher T."/>
            <person name="Medema M.H."/>
            <person name="Devos D.P."/>
            <person name="Kaster A.-K."/>
            <person name="Ovreas L."/>
            <person name="Rohde M."/>
            <person name="Galperin M.Y."/>
            <person name="Jogler C."/>
        </authorList>
    </citation>
    <scope>NUCLEOTIDE SEQUENCE [LARGE SCALE GENOMIC DNA]</scope>
    <source>
        <strain evidence="3 4">Pan189</strain>
    </source>
</reference>
<keyword evidence="3" id="KW-0378">Hydrolase</keyword>
<evidence type="ECO:0000313" key="3">
    <source>
        <dbReference type="EMBL" id="QDT38285.1"/>
    </source>
</evidence>
<keyword evidence="1" id="KW-0732">Signal</keyword>
<evidence type="ECO:0000259" key="2">
    <source>
        <dbReference type="Pfam" id="PF13472"/>
    </source>
</evidence>